<dbReference type="Gene3D" id="3.30.70.1440">
    <property type="entry name" value="Multidrug efflux transporter AcrB pore domain"/>
    <property type="match status" value="1"/>
</dbReference>
<accession>A0A1W9KU61</accession>
<feature type="transmembrane region" description="Helical" evidence="1">
    <location>
        <begin position="956"/>
        <end position="976"/>
    </location>
</feature>
<dbReference type="Pfam" id="PF00873">
    <property type="entry name" value="ACR_tran"/>
    <property type="match status" value="1"/>
</dbReference>
<feature type="transmembrane region" description="Helical" evidence="1">
    <location>
        <begin position="931"/>
        <end position="949"/>
    </location>
</feature>
<dbReference type="Proteomes" id="UP000192505">
    <property type="component" value="Unassembled WGS sequence"/>
</dbReference>
<dbReference type="Gene3D" id="3.30.70.1430">
    <property type="entry name" value="Multidrug efflux transporter AcrB pore domain"/>
    <property type="match status" value="2"/>
</dbReference>
<dbReference type="AlphaFoldDB" id="A0A1W9KU61"/>
<feature type="transmembrane region" description="Helical" evidence="1">
    <location>
        <begin position="397"/>
        <end position="417"/>
    </location>
</feature>
<feature type="transmembrane region" description="Helical" evidence="1">
    <location>
        <begin position="469"/>
        <end position="489"/>
    </location>
</feature>
<keyword evidence="1" id="KW-1133">Transmembrane helix</keyword>
<dbReference type="InterPro" id="IPR001036">
    <property type="entry name" value="Acrflvin-R"/>
</dbReference>
<dbReference type="Gene3D" id="1.20.1640.10">
    <property type="entry name" value="Multidrug efflux transporter AcrB transmembrane domain"/>
    <property type="match status" value="2"/>
</dbReference>
<feature type="transmembrane region" description="Helical" evidence="1">
    <location>
        <begin position="501"/>
        <end position="525"/>
    </location>
</feature>
<dbReference type="SUPFAM" id="SSF82866">
    <property type="entry name" value="Multidrug efflux transporter AcrB transmembrane domain"/>
    <property type="match status" value="2"/>
</dbReference>
<dbReference type="Gene3D" id="3.30.2090.10">
    <property type="entry name" value="Multidrug efflux transporter AcrB TolC docking domain, DN and DC subdomains"/>
    <property type="match status" value="2"/>
</dbReference>
<keyword evidence="1" id="KW-0472">Membrane</keyword>
<evidence type="ECO:0000256" key="1">
    <source>
        <dbReference type="SAM" id="Phobius"/>
    </source>
</evidence>
<dbReference type="SUPFAM" id="SSF82714">
    <property type="entry name" value="Multidrug efflux transporter AcrB TolC docking domain, DN and DC subdomains"/>
    <property type="match status" value="2"/>
</dbReference>
<proteinExistence type="predicted"/>
<dbReference type="PRINTS" id="PR00702">
    <property type="entry name" value="ACRIFLAVINRP"/>
</dbReference>
<evidence type="ECO:0000313" key="3">
    <source>
        <dbReference type="Proteomes" id="UP000192505"/>
    </source>
</evidence>
<dbReference type="SUPFAM" id="SSF82693">
    <property type="entry name" value="Multidrug efflux transporter AcrB pore domain, PN1, PN2, PC1 and PC2 subdomains"/>
    <property type="match status" value="3"/>
</dbReference>
<feature type="transmembrane region" description="Helical" evidence="1">
    <location>
        <begin position="982"/>
        <end position="1003"/>
    </location>
</feature>
<feature type="transmembrane region" description="Helical" evidence="1">
    <location>
        <begin position="423"/>
        <end position="443"/>
    </location>
</feature>
<dbReference type="EMBL" id="MTEI01000005">
    <property type="protein sequence ID" value="OQW88037.1"/>
    <property type="molecule type" value="Genomic_DNA"/>
</dbReference>
<feature type="transmembrane region" description="Helical" evidence="1">
    <location>
        <begin position="371"/>
        <end position="390"/>
    </location>
</feature>
<feature type="transmembrane region" description="Helical" evidence="1">
    <location>
        <begin position="21"/>
        <end position="42"/>
    </location>
</feature>
<dbReference type="GO" id="GO:0042910">
    <property type="term" value="F:xenobiotic transmembrane transporter activity"/>
    <property type="evidence" value="ECO:0007669"/>
    <property type="project" value="TreeGrafter"/>
</dbReference>
<dbReference type="GO" id="GO:0005886">
    <property type="term" value="C:plasma membrane"/>
    <property type="evidence" value="ECO:0007669"/>
    <property type="project" value="TreeGrafter"/>
</dbReference>
<dbReference type="PANTHER" id="PTHR32063">
    <property type="match status" value="1"/>
</dbReference>
<dbReference type="InterPro" id="IPR027463">
    <property type="entry name" value="AcrB_DN_DC_subdom"/>
</dbReference>
<feature type="transmembrane region" description="Helical" evidence="1">
    <location>
        <begin position="1024"/>
        <end position="1046"/>
    </location>
</feature>
<sequence length="1098" mass="118444">MSTQGDVELGISGRLARAFKLNAITPLLALVALLLGVFAVLVTPREEEPQINVTMANVLIPFPGASSEDVQNMVARPAEQVLSQIAGIEHTYSVARPGMAVMTVQFKVGVPRTDALVRLYDVLNANQDWLPRELGTMTPIVKPKGIDDVPVLAVTMWSHEAMPAVDLERVAHAMEAEIKRVPGTREVTTIGGPSRAVHVWLDPVRLRERGVDVLSLKSLLAAANASMPSGSVIHGGSAEGQMLKVETGEFLRSAEDVGELIVGTSKGAPVYLREVARIETGAQLPQRYVWFTPGVAQAAVEASGAAAPTPGGVYPALTVTVTKKPGTNAVDVARAVRARIADLQNTVIPANIQTSITRDYGETAAEKANKLIQKLAFATGSVILLVGFALGKREAVIVGAAVILTLTATLFASWAWGFTLNRVSLFALIFSIGILVDDAIVVVENIHRHQQLYPSLSLRQIIPQAVDEVGGPTILATFTVIAALLPMAFVSGLMGPYMSPIPINASLGMAISLGIAFTVTPWLALKVMRSHGPGHEAEHGQTSGKSEKLHRFFSRVLTPFLDSAAKRWLLLAGILAALALSVGLAMVQWVVLKMLPFDNKSEFQVMVEMPAGTPLEETAATLHELGAFLAQQREVLNLQAYVGTASPITFNGLVRQYYLRADAEQGDLQVNLVDKHHRDDQSHAIAQRLRPALEDIGKRHHARIKVVEVPPGPPVMSPLVAEVYGPDEAGRQALAERIAKAFEATPDIVGVDTSLEENAPRAYLRVRRQRAESLGISVTAVAQTAAIALTGTDAAYLHDGHTKYPVPVRLQLPLQDQVDLDAILAMPLRAANGKMVPLSELVEVERGVIDKPLFTKDLQQLSYVFGDMAGKLDSPLYGLFAIRDKLKEAALPGTGELGEYWITQPPDPYRQYAIKWDGEWQITYETFRDMGTAYGVGLILIYLLVVAQFKSYLTPLVIMAPIPLTIIGVMPGHALLHSQFTATSMIGMIALAGIIVRNSILLVDFIDLQVANGMAFKDAVVQSAAVRAQPIALTGLAAMIGAFFILDDPIFNGLAISLIFGILVSTVLTLVVIPVLYYALYWRRIKPRSDTAVSFDKG</sequence>
<dbReference type="PANTHER" id="PTHR32063:SF16">
    <property type="entry name" value="CATION EFFLUX SYSTEM (ACRB_ACRD_ACRF FAMILY)"/>
    <property type="match status" value="1"/>
</dbReference>
<name>A0A1W9KU61_9BURK</name>
<organism evidence="2 3">
    <name type="scientific">Rhodoferax ferrireducens</name>
    <dbReference type="NCBI Taxonomy" id="192843"/>
    <lineage>
        <taxon>Bacteria</taxon>
        <taxon>Pseudomonadati</taxon>
        <taxon>Pseudomonadota</taxon>
        <taxon>Betaproteobacteria</taxon>
        <taxon>Burkholderiales</taxon>
        <taxon>Comamonadaceae</taxon>
        <taxon>Rhodoferax</taxon>
    </lineage>
</organism>
<keyword evidence="1" id="KW-0812">Transmembrane</keyword>
<feature type="transmembrane region" description="Helical" evidence="1">
    <location>
        <begin position="1058"/>
        <end position="1080"/>
    </location>
</feature>
<dbReference type="Gene3D" id="3.30.70.1320">
    <property type="entry name" value="Multidrug efflux transporter AcrB pore domain like"/>
    <property type="match status" value="1"/>
</dbReference>
<feature type="transmembrane region" description="Helical" evidence="1">
    <location>
        <begin position="568"/>
        <end position="591"/>
    </location>
</feature>
<protein>
    <submittedName>
        <fullName evidence="2">Multidrug transporter AcrB</fullName>
    </submittedName>
</protein>
<comment type="caution">
    <text evidence="2">The sequence shown here is derived from an EMBL/GenBank/DDBJ whole genome shotgun (WGS) entry which is preliminary data.</text>
</comment>
<gene>
    <name evidence="2" type="ORF">BWK72_09795</name>
</gene>
<reference evidence="2 3" key="1">
    <citation type="submission" date="2017-01" db="EMBL/GenBank/DDBJ databases">
        <title>Novel large sulfur bacteria in the metagenomes of groundwater-fed chemosynthetic microbial mats in the Lake Huron basin.</title>
        <authorList>
            <person name="Sharrar A.M."/>
            <person name="Flood B.E."/>
            <person name="Bailey J.V."/>
            <person name="Jones D.S."/>
            <person name="Biddanda B."/>
            <person name="Ruberg S.A."/>
            <person name="Marcus D.N."/>
            <person name="Dick G.J."/>
        </authorList>
    </citation>
    <scope>NUCLEOTIDE SEQUENCE [LARGE SCALE GENOMIC DNA]</scope>
    <source>
        <strain evidence="2">A7</strain>
    </source>
</reference>
<evidence type="ECO:0000313" key="2">
    <source>
        <dbReference type="EMBL" id="OQW88037.1"/>
    </source>
</evidence>